<dbReference type="OrthoDB" id="18453at2759"/>
<comment type="caution">
    <text evidence="11">The sequence shown here is derived from an EMBL/GenBank/DDBJ whole genome shotgun (WGS) entry which is preliminary data.</text>
</comment>
<keyword evidence="3" id="KW-0158">Chromosome</keyword>
<keyword evidence="9" id="KW-0137">Centromere</keyword>
<evidence type="ECO:0000256" key="2">
    <source>
        <dbReference type="ARBA" id="ARBA00004629"/>
    </source>
</evidence>
<keyword evidence="10" id="KW-0175">Coiled coil</keyword>
<dbReference type="AlphaFoldDB" id="W9XCQ5"/>
<keyword evidence="8" id="KW-0131">Cell cycle</keyword>
<reference evidence="11 12" key="1">
    <citation type="submission" date="2013-03" db="EMBL/GenBank/DDBJ databases">
        <title>The Genome Sequence of Capronia epimyces CBS 606.96.</title>
        <authorList>
            <consortium name="The Broad Institute Genomics Platform"/>
            <person name="Cuomo C."/>
            <person name="de Hoog S."/>
            <person name="Gorbushina A."/>
            <person name="Walker B."/>
            <person name="Young S.K."/>
            <person name="Zeng Q."/>
            <person name="Gargeya S."/>
            <person name="Fitzgerald M."/>
            <person name="Haas B."/>
            <person name="Abouelleil A."/>
            <person name="Allen A.W."/>
            <person name="Alvarado L."/>
            <person name="Arachchi H.M."/>
            <person name="Berlin A.M."/>
            <person name="Chapman S.B."/>
            <person name="Gainer-Dewar J."/>
            <person name="Goldberg J."/>
            <person name="Griggs A."/>
            <person name="Gujja S."/>
            <person name="Hansen M."/>
            <person name="Howarth C."/>
            <person name="Imamovic A."/>
            <person name="Ireland A."/>
            <person name="Larimer J."/>
            <person name="McCowan C."/>
            <person name="Murphy C."/>
            <person name="Pearson M."/>
            <person name="Poon T.W."/>
            <person name="Priest M."/>
            <person name="Roberts A."/>
            <person name="Saif S."/>
            <person name="Shea T."/>
            <person name="Sisk P."/>
            <person name="Sykes S."/>
            <person name="Wortman J."/>
            <person name="Nusbaum C."/>
            <person name="Birren B."/>
        </authorList>
    </citation>
    <scope>NUCLEOTIDE SEQUENCE [LARGE SCALE GENOMIC DNA]</scope>
    <source>
        <strain evidence="11 12">CBS 606.96</strain>
    </source>
</reference>
<evidence type="ECO:0000256" key="6">
    <source>
        <dbReference type="ARBA" id="ARBA00022838"/>
    </source>
</evidence>
<evidence type="ECO:0000256" key="8">
    <source>
        <dbReference type="ARBA" id="ARBA00023306"/>
    </source>
</evidence>
<sequence>MPARVSASPSPAPEVPVAAAPGPRAAALHKVFAGALSSSIKANSYANFSSCFPTPAKYCPTALEGVWRQLNARLEEECTRDFEKILEERHVIEGLNQWDILIEDARRRKNRAVEGDMPDRPLHTLSAQELYCAHLSPFLQQAANELESKLQATQQHNAAMMATIGRQQAELEQLLNGLEAAVKDIEGSVQAMHSDEQGVPAQLRSDVWQMEQELAATR</sequence>
<gene>
    <name evidence="11" type="ORF">A1O3_09433</name>
</gene>
<evidence type="ECO:0000313" key="11">
    <source>
        <dbReference type="EMBL" id="EXJ78272.1"/>
    </source>
</evidence>
<dbReference type="GeneID" id="19173517"/>
<accession>W9XCQ5</accession>
<dbReference type="GO" id="GO:0000444">
    <property type="term" value="C:MIS12/MIND type complex"/>
    <property type="evidence" value="ECO:0007669"/>
    <property type="project" value="InterPro"/>
</dbReference>
<name>W9XCQ5_9EURO</name>
<dbReference type="eggNOG" id="ENOG502S9JT">
    <property type="taxonomic scope" value="Eukaryota"/>
</dbReference>
<keyword evidence="6" id="KW-0995">Kinetochore</keyword>
<keyword evidence="7" id="KW-0539">Nucleus</keyword>
<proteinExistence type="predicted"/>
<dbReference type="GO" id="GO:0005634">
    <property type="term" value="C:nucleus"/>
    <property type="evidence" value="ECO:0007669"/>
    <property type="project" value="UniProtKB-SubCell"/>
</dbReference>
<keyword evidence="4" id="KW-0132">Cell division</keyword>
<dbReference type="PANTHER" id="PTHR15459:SF3">
    <property type="entry name" value="POLYAMINE-MODULATED FACTOR 1"/>
    <property type="match status" value="1"/>
</dbReference>
<dbReference type="Proteomes" id="UP000019478">
    <property type="component" value="Unassembled WGS sequence"/>
</dbReference>
<dbReference type="RefSeq" id="XP_007737717.1">
    <property type="nucleotide sequence ID" value="XM_007739527.1"/>
</dbReference>
<evidence type="ECO:0000313" key="12">
    <source>
        <dbReference type="Proteomes" id="UP000019478"/>
    </source>
</evidence>
<evidence type="ECO:0000256" key="5">
    <source>
        <dbReference type="ARBA" id="ARBA00022776"/>
    </source>
</evidence>
<dbReference type="HOGENOM" id="CLU_064565_1_0_1"/>
<evidence type="ECO:0000256" key="7">
    <source>
        <dbReference type="ARBA" id="ARBA00023242"/>
    </source>
</evidence>
<protein>
    <recommendedName>
        <fullName evidence="13">MIND kinetochore complex component Nnf1</fullName>
    </recommendedName>
</protein>
<evidence type="ECO:0000256" key="1">
    <source>
        <dbReference type="ARBA" id="ARBA00004123"/>
    </source>
</evidence>
<dbReference type="PANTHER" id="PTHR15459">
    <property type="entry name" value="POLYAMINE-MODULATED FACTOR 1"/>
    <property type="match status" value="1"/>
</dbReference>
<dbReference type="Pfam" id="PF03980">
    <property type="entry name" value="Nnf1"/>
    <property type="match status" value="1"/>
</dbReference>
<keyword evidence="5" id="KW-0498">Mitosis</keyword>
<dbReference type="STRING" id="1182542.W9XCQ5"/>
<dbReference type="InterPro" id="IPR007128">
    <property type="entry name" value="PMF1/Nnf1"/>
</dbReference>
<dbReference type="GO" id="GO:0007059">
    <property type="term" value="P:chromosome segregation"/>
    <property type="evidence" value="ECO:0007669"/>
    <property type="project" value="TreeGrafter"/>
</dbReference>
<comment type="subcellular location">
    <subcellularLocation>
        <location evidence="2">Chromosome</location>
        <location evidence="2">Centromere</location>
        <location evidence="2">Kinetochore</location>
    </subcellularLocation>
    <subcellularLocation>
        <location evidence="1">Nucleus</location>
    </subcellularLocation>
</comment>
<dbReference type="GO" id="GO:0051301">
    <property type="term" value="P:cell division"/>
    <property type="evidence" value="ECO:0007669"/>
    <property type="project" value="UniProtKB-KW"/>
</dbReference>
<evidence type="ECO:0008006" key="13">
    <source>
        <dbReference type="Google" id="ProtNLM"/>
    </source>
</evidence>
<evidence type="ECO:0000256" key="3">
    <source>
        <dbReference type="ARBA" id="ARBA00022454"/>
    </source>
</evidence>
<keyword evidence="12" id="KW-1185">Reference proteome</keyword>
<evidence type="ECO:0000256" key="9">
    <source>
        <dbReference type="ARBA" id="ARBA00023328"/>
    </source>
</evidence>
<dbReference type="EMBL" id="AMGY01000009">
    <property type="protein sequence ID" value="EXJ78272.1"/>
    <property type="molecule type" value="Genomic_DNA"/>
</dbReference>
<feature type="coiled-coil region" evidence="10">
    <location>
        <begin position="143"/>
        <end position="188"/>
    </location>
</feature>
<organism evidence="11 12">
    <name type="scientific">Capronia epimyces CBS 606.96</name>
    <dbReference type="NCBI Taxonomy" id="1182542"/>
    <lineage>
        <taxon>Eukaryota</taxon>
        <taxon>Fungi</taxon>
        <taxon>Dikarya</taxon>
        <taxon>Ascomycota</taxon>
        <taxon>Pezizomycotina</taxon>
        <taxon>Eurotiomycetes</taxon>
        <taxon>Chaetothyriomycetidae</taxon>
        <taxon>Chaetothyriales</taxon>
        <taxon>Herpotrichiellaceae</taxon>
        <taxon>Capronia</taxon>
    </lineage>
</organism>
<evidence type="ECO:0000256" key="10">
    <source>
        <dbReference type="SAM" id="Coils"/>
    </source>
</evidence>
<evidence type="ECO:0000256" key="4">
    <source>
        <dbReference type="ARBA" id="ARBA00022618"/>
    </source>
</evidence>